<gene>
    <name evidence="1" type="ORF">GCM10010449_45320</name>
</gene>
<keyword evidence="2" id="KW-1185">Reference proteome</keyword>
<evidence type="ECO:0000313" key="1">
    <source>
        <dbReference type="EMBL" id="GAA3118194.1"/>
    </source>
</evidence>
<evidence type="ECO:0000313" key="2">
    <source>
        <dbReference type="Proteomes" id="UP001501637"/>
    </source>
</evidence>
<comment type="caution">
    <text evidence="1">The sequence shown here is derived from an EMBL/GenBank/DDBJ whole genome shotgun (WGS) entry which is preliminary data.</text>
</comment>
<proteinExistence type="predicted"/>
<organism evidence="1 2">
    <name type="scientific">Streptomyces rectiviolaceus</name>
    <dbReference type="NCBI Taxonomy" id="332591"/>
    <lineage>
        <taxon>Bacteria</taxon>
        <taxon>Bacillati</taxon>
        <taxon>Actinomycetota</taxon>
        <taxon>Actinomycetes</taxon>
        <taxon>Kitasatosporales</taxon>
        <taxon>Streptomycetaceae</taxon>
        <taxon>Streptomyces</taxon>
    </lineage>
</organism>
<accession>A0ABP6MPS7</accession>
<dbReference type="EMBL" id="BAAAUG010000082">
    <property type="protein sequence ID" value="GAA3118194.1"/>
    <property type="molecule type" value="Genomic_DNA"/>
</dbReference>
<dbReference type="Proteomes" id="UP001501637">
    <property type="component" value="Unassembled WGS sequence"/>
</dbReference>
<sequence length="61" mass="6481">MKGAVPTQEGTAPFAVRAIRADSGMRGGIAGHKTARHGIAVHKRAVRDVRMLYVRSVTGPL</sequence>
<protein>
    <recommendedName>
        <fullName evidence="3">Transposase</fullName>
    </recommendedName>
</protein>
<reference evidence="2" key="1">
    <citation type="journal article" date="2019" name="Int. J. Syst. Evol. Microbiol.">
        <title>The Global Catalogue of Microorganisms (GCM) 10K type strain sequencing project: providing services to taxonomists for standard genome sequencing and annotation.</title>
        <authorList>
            <consortium name="The Broad Institute Genomics Platform"/>
            <consortium name="The Broad Institute Genome Sequencing Center for Infectious Disease"/>
            <person name="Wu L."/>
            <person name="Ma J."/>
        </authorList>
    </citation>
    <scope>NUCLEOTIDE SEQUENCE [LARGE SCALE GENOMIC DNA]</scope>
    <source>
        <strain evidence="2">JCM 9092</strain>
    </source>
</reference>
<name>A0ABP6MPS7_9ACTN</name>
<evidence type="ECO:0008006" key="3">
    <source>
        <dbReference type="Google" id="ProtNLM"/>
    </source>
</evidence>